<feature type="domain" description="Solute-binding protein family 5" evidence="2">
    <location>
        <begin position="88"/>
        <end position="459"/>
    </location>
</feature>
<dbReference type="Gene3D" id="3.90.76.10">
    <property type="entry name" value="Dipeptide-binding Protein, Domain 1"/>
    <property type="match status" value="1"/>
</dbReference>
<dbReference type="Pfam" id="PF00496">
    <property type="entry name" value="SBP_bac_5"/>
    <property type="match status" value="1"/>
</dbReference>
<evidence type="ECO:0000313" key="4">
    <source>
        <dbReference type="Proteomes" id="UP000742460"/>
    </source>
</evidence>
<reference evidence="3" key="1">
    <citation type="journal article" date="2021" name="PeerJ">
        <title>Extensive microbial diversity within the chicken gut microbiome revealed by metagenomics and culture.</title>
        <authorList>
            <person name="Gilroy R."/>
            <person name="Ravi A."/>
            <person name="Getino M."/>
            <person name="Pursley I."/>
            <person name="Horton D.L."/>
            <person name="Alikhan N.F."/>
            <person name="Baker D."/>
            <person name="Gharbi K."/>
            <person name="Hall N."/>
            <person name="Watson M."/>
            <person name="Adriaenssens E.M."/>
            <person name="Foster-Nyarko E."/>
            <person name="Jarju S."/>
            <person name="Secka A."/>
            <person name="Antonio M."/>
            <person name="Oren A."/>
            <person name="Chaudhuri R.R."/>
            <person name="La Ragione R."/>
            <person name="Hildebrand F."/>
            <person name="Pallen M.J."/>
        </authorList>
    </citation>
    <scope>NUCLEOTIDE SEQUENCE</scope>
    <source>
        <strain evidence="3">ChiGjej5B5-22894</strain>
    </source>
</reference>
<dbReference type="EMBL" id="DYUE01000263">
    <property type="protein sequence ID" value="HJG92300.1"/>
    <property type="molecule type" value="Genomic_DNA"/>
</dbReference>
<dbReference type="PIRSF" id="PIRSF002741">
    <property type="entry name" value="MppA"/>
    <property type="match status" value="1"/>
</dbReference>
<dbReference type="InterPro" id="IPR000914">
    <property type="entry name" value="SBP_5_dom"/>
</dbReference>
<keyword evidence="1" id="KW-0732">Signal</keyword>
<evidence type="ECO:0000313" key="3">
    <source>
        <dbReference type="EMBL" id="HJG92300.1"/>
    </source>
</evidence>
<comment type="caution">
    <text evidence="3">The sequence shown here is derived from an EMBL/GenBank/DDBJ whole genome shotgun (WGS) entry which is preliminary data.</text>
</comment>
<reference evidence="3" key="2">
    <citation type="submission" date="2021-09" db="EMBL/GenBank/DDBJ databases">
        <authorList>
            <person name="Gilroy R."/>
        </authorList>
    </citation>
    <scope>NUCLEOTIDE SEQUENCE</scope>
    <source>
        <strain evidence="3">ChiGjej5B5-22894</strain>
    </source>
</reference>
<dbReference type="SUPFAM" id="SSF53850">
    <property type="entry name" value="Periplasmic binding protein-like II"/>
    <property type="match status" value="1"/>
</dbReference>
<feature type="chain" id="PRO_5037364166" evidence="1">
    <location>
        <begin position="23"/>
        <end position="564"/>
    </location>
</feature>
<evidence type="ECO:0000259" key="2">
    <source>
        <dbReference type="Pfam" id="PF00496"/>
    </source>
</evidence>
<protein>
    <submittedName>
        <fullName evidence="3">ABC transporter substrate-binding protein</fullName>
    </submittedName>
</protein>
<dbReference type="PROSITE" id="PS51257">
    <property type="entry name" value="PROKAR_LIPOPROTEIN"/>
    <property type="match status" value="1"/>
</dbReference>
<dbReference type="Proteomes" id="UP000742460">
    <property type="component" value="Unassembled WGS sequence"/>
</dbReference>
<accession>A0A921SXV5</accession>
<gene>
    <name evidence="3" type="ORF">K8V81_11335</name>
</gene>
<dbReference type="GO" id="GO:1904680">
    <property type="term" value="F:peptide transmembrane transporter activity"/>
    <property type="evidence" value="ECO:0007669"/>
    <property type="project" value="TreeGrafter"/>
</dbReference>
<dbReference type="InterPro" id="IPR039424">
    <property type="entry name" value="SBP_5"/>
</dbReference>
<organism evidence="3 4">
    <name type="scientific">Brachybacterium massiliense</name>
    <dbReference type="NCBI Taxonomy" id="1755098"/>
    <lineage>
        <taxon>Bacteria</taxon>
        <taxon>Bacillati</taxon>
        <taxon>Actinomycetota</taxon>
        <taxon>Actinomycetes</taxon>
        <taxon>Micrococcales</taxon>
        <taxon>Dermabacteraceae</taxon>
        <taxon>Brachybacterium</taxon>
    </lineage>
</organism>
<dbReference type="CDD" id="cd08509">
    <property type="entry name" value="PBP2_TmCBP_oligosaccharides_like"/>
    <property type="match status" value="1"/>
</dbReference>
<feature type="signal peptide" evidence="1">
    <location>
        <begin position="1"/>
        <end position="22"/>
    </location>
</feature>
<dbReference type="AlphaFoldDB" id="A0A921SXV5"/>
<sequence length="564" mass="61133">MHLSRRDLYKLTAIGAAPLALAACGGASNLENGGGGGDAEKPILTVNATAGQLTKNFNPHSPSVVHMVQGLLYETLFYFNPLEAIDQEPVPLLGETFEWNEEGTVLTVTVRSGVVWTDDTPFTANDVAFTFNKIRDTEALNAGGSAPSAEALDDTTVEIIYAEPSFTEGPNALSRTWMIPEHLFTDVEDLATDANEEPVGTGPFRFEDFTPESYLLLANEKYWESGKPAIGGVRVMTTAGNQSATDMWLTGEIDYMSAAIPNLEEHVADNPDLAFTNTGISQMALMASSNSELGSEGPQTDVAVRKALYFGMDREQLSKLAFFDLGADISPSFALPERDADFIDPSIELAPWNAQPEEAKKILEDAGYELGSDGVYAKGDVRVSMTISCPTGWSDYVTALDTLAEQYKQIGIELIPQQVSVNEWNDAKATGKFQLVIDAVGQGPAPDPYYPYRNQFSTDNMVPVGENGNPYENVTRFSDPDVDAALAAAAATDDPEVKKEQYFIIQQRLFEVMPAIPVLIGSSLTQYNTSKVTGWPTEDNLYAYPMSWAAPDSAMVLKAVVPAT</sequence>
<dbReference type="InterPro" id="IPR030678">
    <property type="entry name" value="Peptide/Ni-bd"/>
</dbReference>
<dbReference type="GO" id="GO:0043190">
    <property type="term" value="C:ATP-binding cassette (ABC) transporter complex"/>
    <property type="evidence" value="ECO:0007669"/>
    <property type="project" value="InterPro"/>
</dbReference>
<dbReference type="GO" id="GO:0042597">
    <property type="term" value="C:periplasmic space"/>
    <property type="evidence" value="ECO:0007669"/>
    <property type="project" value="UniProtKB-ARBA"/>
</dbReference>
<name>A0A921SXV5_9MICO</name>
<dbReference type="Gene3D" id="3.10.105.10">
    <property type="entry name" value="Dipeptide-binding Protein, Domain 3"/>
    <property type="match status" value="1"/>
</dbReference>
<dbReference type="PANTHER" id="PTHR30290">
    <property type="entry name" value="PERIPLASMIC BINDING COMPONENT OF ABC TRANSPORTER"/>
    <property type="match status" value="1"/>
</dbReference>
<dbReference type="PANTHER" id="PTHR30290:SF82">
    <property type="entry name" value="ABC-TYPE DIPEPTIDE_OLIGOPEPTIDE TRANSPORT SYSTEM, PERIPLASMIC COMPONENT"/>
    <property type="match status" value="1"/>
</dbReference>
<dbReference type="Gene3D" id="3.40.190.10">
    <property type="entry name" value="Periplasmic binding protein-like II"/>
    <property type="match status" value="1"/>
</dbReference>
<dbReference type="GO" id="GO:0015833">
    <property type="term" value="P:peptide transport"/>
    <property type="evidence" value="ECO:0007669"/>
    <property type="project" value="TreeGrafter"/>
</dbReference>
<evidence type="ECO:0000256" key="1">
    <source>
        <dbReference type="SAM" id="SignalP"/>
    </source>
</evidence>
<proteinExistence type="predicted"/>